<name>A0A7G8BF23_9BACT</name>
<dbReference type="AlphaFoldDB" id="A0A7G8BF23"/>
<proteinExistence type="predicted"/>
<evidence type="ECO:0000313" key="2">
    <source>
        <dbReference type="Proteomes" id="UP000515312"/>
    </source>
</evidence>
<dbReference type="RefSeq" id="WP_186741550.1">
    <property type="nucleotide sequence ID" value="NZ_CP060394.1"/>
</dbReference>
<sequence>MERNSSRSALNKEAIEKVRKGNYERIFDDARERVRGWEQTHVITQNSKPERTTP</sequence>
<organism evidence="1 2">
    <name type="scientific">Alloacidobacterium dinghuense</name>
    <dbReference type="NCBI Taxonomy" id="2763107"/>
    <lineage>
        <taxon>Bacteria</taxon>
        <taxon>Pseudomonadati</taxon>
        <taxon>Acidobacteriota</taxon>
        <taxon>Terriglobia</taxon>
        <taxon>Terriglobales</taxon>
        <taxon>Acidobacteriaceae</taxon>
        <taxon>Alloacidobacterium</taxon>
    </lineage>
</organism>
<accession>A0A7G8BF23</accession>
<dbReference type="EMBL" id="CP060394">
    <property type="protein sequence ID" value="QNI31143.1"/>
    <property type="molecule type" value="Genomic_DNA"/>
</dbReference>
<gene>
    <name evidence="1" type="ORF">H7849_18855</name>
</gene>
<reference evidence="1 2" key="1">
    <citation type="submission" date="2020-08" db="EMBL/GenBank/DDBJ databases">
        <title>Edaphobacter telluris sp. nov. and Acidobacterium dinghuensis sp. nov., two acidobacteria isolated from forest soil.</title>
        <authorList>
            <person name="Fu J."/>
            <person name="Qiu L."/>
        </authorList>
    </citation>
    <scope>NUCLEOTIDE SEQUENCE [LARGE SCALE GENOMIC DNA]</scope>
    <source>
        <strain evidence="1">4Y35</strain>
    </source>
</reference>
<dbReference type="Proteomes" id="UP000515312">
    <property type="component" value="Chromosome"/>
</dbReference>
<keyword evidence="2" id="KW-1185">Reference proteome</keyword>
<dbReference type="KEGG" id="adin:H7849_18855"/>
<evidence type="ECO:0000313" key="1">
    <source>
        <dbReference type="EMBL" id="QNI31143.1"/>
    </source>
</evidence>
<protein>
    <submittedName>
        <fullName evidence="1">Uncharacterized protein</fullName>
    </submittedName>
</protein>